<keyword evidence="1" id="KW-0808">Transferase</keyword>
<dbReference type="Gene3D" id="3.40.50.150">
    <property type="entry name" value="Vaccinia Virus protein VP39"/>
    <property type="match status" value="1"/>
</dbReference>
<accession>A0A9D1H1M7</accession>
<evidence type="ECO:0000259" key="2">
    <source>
        <dbReference type="Pfam" id="PF13649"/>
    </source>
</evidence>
<dbReference type="InterPro" id="IPR029063">
    <property type="entry name" value="SAM-dependent_MTases_sf"/>
</dbReference>
<dbReference type="Proteomes" id="UP000824165">
    <property type="component" value="Unassembled WGS sequence"/>
</dbReference>
<evidence type="ECO:0000313" key="4">
    <source>
        <dbReference type="Proteomes" id="UP000824165"/>
    </source>
</evidence>
<dbReference type="AlphaFoldDB" id="A0A9D1H1M7"/>
<feature type="domain" description="Methyltransferase" evidence="2">
    <location>
        <begin position="42"/>
        <end position="136"/>
    </location>
</feature>
<reference evidence="3" key="1">
    <citation type="submission" date="2020-10" db="EMBL/GenBank/DDBJ databases">
        <authorList>
            <person name="Gilroy R."/>
        </authorList>
    </citation>
    <scope>NUCLEOTIDE SEQUENCE</scope>
    <source>
        <strain evidence="3">CHK181-108</strain>
    </source>
</reference>
<dbReference type="GO" id="GO:0032259">
    <property type="term" value="P:methylation"/>
    <property type="evidence" value="ECO:0007669"/>
    <property type="project" value="UniProtKB-KW"/>
</dbReference>
<name>A0A9D1H1M7_9FIRM</name>
<dbReference type="PANTHER" id="PTHR43861">
    <property type="entry name" value="TRANS-ACONITATE 2-METHYLTRANSFERASE-RELATED"/>
    <property type="match status" value="1"/>
</dbReference>
<proteinExistence type="predicted"/>
<gene>
    <name evidence="3" type="ORF">IAA60_01625</name>
</gene>
<dbReference type="CDD" id="cd02440">
    <property type="entry name" value="AdoMet_MTases"/>
    <property type="match status" value="1"/>
</dbReference>
<dbReference type="Pfam" id="PF13649">
    <property type="entry name" value="Methyltransf_25"/>
    <property type="match status" value="1"/>
</dbReference>
<dbReference type="EMBL" id="DVLU01000013">
    <property type="protein sequence ID" value="HIT84583.1"/>
    <property type="molecule type" value="Genomic_DNA"/>
</dbReference>
<keyword evidence="3" id="KW-0489">Methyltransferase</keyword>
<protein>
    <submittedName>
        <fullName evidence="3">Class I SAM-dependent methyltransferase</fullName>
    </submittedName>
</protein>
<sequence>MSMYADFAQVYDRLMRGDVDYGRYADYIENLFALHDKSPELVCDLACGTGNMTIPLARRGYSMTGVDISPDMLSEARRKSGGLDILYLCQPLTSLDLYGTMDAFVCAIDGFNYVLVPKLLENALKRIRTCFLNPGGIIIFDISTRHKLKNVLGSNTFIYSEKDIFYAWRNRYIEKHNISDMLLDFFVREGDAYRRFEERHLQRAWSSDEIKYILKRAGFESVFEYGFMTFDAPAPDCERTVFAAPV</sequence>
<comment type="caution">
    <text evidence="3">The sequence shown here is derived from an EMBL/GenBank/DDBJ whole genome shotgun (WGS) entry which is preliminary data.</text>
</comment>
<dbReference type="InterPro" id="IPR041698">
    <property type="entry name" value="Methyltransf_25"/>
</dbReference>
<dbReference type="SUPFAM" id="SSF53335">
    <property type="entry name" value="S-adenosyl-L-methionine-dependent methyltransferases"/>
    <property type="match status" value="1"/>
</dbReference>
<evidence type="ECO:0000313" key="3">
    <source>
        <dbReference type="EMBL" id="HIT84583.1"/>
    </source>
</evidence>
<dbReference type="GO" id="GO:0008168">
    <property type="term" value="F:methyltransferase activity"/>
    <property type="evidence" value="ECO:0007669"/>
    <property type="project" value="UniProtKB-KW"/>
</dbReference>
<organism evidence="3 4">
    <name type="scientific">Candidatus Ornithomonoglobus intestinigallinarum</name>
    <dbReference type="NCBI Taxonomy" id="2840894"/>
    <lineage>
        <taxon>Bacteria</taxon>
        <taxon>Bacillati</taxon>
        <taxon>Bacillota</taxon>
        <taxon>Clostridia</taxon>
        <taxon>Candidatus Ornithomonoglobus</taxon>
    </lineage>
</organism>
<reference evidence="3" key="2">
    <citation type="journal article" date="2021" name="PeerJ">
        <title>Extensive microbial diversity within the chicken gut microbiome revealed by metagenomics and culture.</title>
        <authorList>
            <person name="Gilroy R."/>
            <person name="Ravi A."/>
            <person name="Getino M."/>
            <person name="Pursley I."/>
            <person name="Horton D.L."/>
            <person name="Alikhan N.F."/>
            <person name="Baker D."/>
            <person name="Gharbi K."/>
            <person name="Hall N."/>
            <person name="Watson M."/>
            <person name="Adriaenssens E.M."/>
            <person name="Foster-Nyarko E."/>
            <person name="Jarju S."/>
            <person name="Secka A."/>
            <person name="Antonio M."/>
            <person name="Oren A."/>
            <person name="Chaudhuri R.R."/>
            <person name="La Ragione R."/>
            <person name="Hildebrand F."/>
            <person name="Pallen M.J."/>
        </authorList>
    </citation>
    <scope>NUCLEOTIDE SEQUENCE</scope>
    <source>
        <strain evidence="3">CHK181-108</strain>
    </source>
</reference>
<evidence type="ECO:0000256" key="1">
    <source>
        <dbReference type="ARBA" id="ARBA00022679"/>
    </source>
</evidence>
<dbReference type="Gene3D" id="2.20.25.110">
    <property type="entry name" value="S-adenosyl-L-methionine-dependent methyltransferases"/>
    <property type="match status" value="1"/>
</dbReference>